<name>A0A0B7A5T7_9EUPU</name>
<dbReference type="AlphaFoldDB" id="A0A0B7A5T7"/>
<protein>
    <submittedName>
        <fullName evidence="1">Uncharacterized protein</fullName>
    </submittedName>
</protein>
<accession>A0A0B7A5T7</accession>
<feature type="non-terminal residue" evidence="1">
    <location>
        <position position="1"/>
    </location>
</feature>
<reference evidence="1" key="1">
    <citation type="submission" date="2014-12" db="EMBL/GenBank/DDBJ databases">
        <title>Insight into the proteome of Arion vulgaris.</title>
        <authorList>
            <person name="Aradska J."/>
            <person name="Bulat T."/>
            <person name="Smidak R."/>
            <person name="Sarate P."/>
            <person name="Gangsoo J."/>
            <person name="Sialana F."/>
            <person name="Bilban M."/>
            <person name="Lubec G."/>
        </authorList>
    </citation>
    <scope>NUCLEOTIDE SEQUENCE</scope>
    <source>
        <tissue evidence="1">Skin</tissue>
    </source>
</reference>
<sequence length="52" mass="5899">SFRDEKQQLTHRDPYVHILPACPTCLQSVGRRVTSPLSVVQNNRLAEKPQAL</sequence>
<dbReference type="EMBL" id="HACG01029122">
    <property type="protein sequence ID" value="CEK75987.1"/>
    <property type="molecule type" value="Transcribed_RNA"/>
</dbReference>
<proteinExistence type="predicted"/>
<gene>
    <name evidence="1" type="primary">ORF97919</name>
</gene>
<evidence type="ECO:0000313" key="1">
    <source>
        <dbReference type="EMBL" id="CEK75987.1"/>
    </source>
</evidence>
<organism evidence="1">
    <name type="scientific">Arion vulgaris</name>
    <dbReference type="NCBI Taxonomy" id="1028688"/>
    <lineage>
        <taxon>Eukaryota</taxon>
        <taxon>Metazoa</taxon>
        <taxon>Spiralia</taxon>
        <taxon>Lophotrochozoa</taxon>
        <taxon>Mollusca</taxon>
        <taxon>Gastropoda</taxon>
        <taxon>Heterobranchia</taxon>
        <taxon>Euthyneura</taxon>
        <taxon>Panpulmonata</taxon>
        <taxon>Eupulmonata</taxon>
        <taxon>Stylommatophora</taxon>
        <taxon>Helicina</taxon>
        <taxon>Arionoidea</taxon>
        <taxon>Arionidae</taxon>
        <taxon>Arion</taxon>
    </lineage>
</organism>